<dbReference type="InterPro" id="IPR052360">
    <property type="entry name" value="Transcr_Regulatory_Proteins"/>
</dbReference>
<evidence type="ECO:0000313" key="9">
    <source>
        <dbReference type="Proteomes" id="UP000546213"/>
    </source>
</evidence>
<dbReference type="PANTHER" id="PTHR36206:SF12">
    <property type="entry name" value="ASPERCRYPTIN BIOSYNTHESIS CLUSTER-SPECIFIC TRANSCRIPTION REGULATOR ATNN-RELATED"/>
    <property type="match status" value="1"/>
</dbReference>
<keyword evidence="6" id="KW-0539">Nucleus</keyword>
<name>A0A8H5UZU4_9HYPO</name>
<organism evidence="8 9">
    <name type="scientific">Fusarium pseudocircinatum</name>
    <dbReference type="NCBI Taxonomy" id="56676"/>
    <lineage>
        <taxon>Eukaryota</taxon>
        <taxon>Fungi</taxon>
        <taxon>Dikarya</taxon>
        <taxon>Ascomycota</taxon>
        <taxon>Pezizomycotina</taxon>
        <taxon>Sordariomycetes</taxon>
        <taxon>Hypocreomycetidae</taxon>
        <taxon>Hypocreales</taxon>
        <taxon>Nectriaceae</taxon>
        <taxon>Fusarium</taxon>
        <taxon>Fusarium fujikuroi species complex</taxon>
    </lineage>
</organism>
<evidence type="ECO:0000256" key="6">
    <source>
        <dbReference type="ARBA" id="ARBA00023242"/>
    </source>
</evidence>
<dbReference type="EMBL" id="JAAOAS010000030">
    <property type="protein sequence ID" value="KAF5603214.1"/>
    <property type="molecule type" value="Genomic_DNA"/>
</dbReference>
<evidence type="ECO:0000256" key="5">
    <source>
        <dbReference type="ARBA" id="ARBA00023163"/>
    </source>
</evidence>
<reference evidence="8 9" key="1">
    <citation type="submission" date="2020-05" db="EMBL/GenBank/DDBJ databases">
        <title>Identification and distribution of gene clusters putatively required for synthesis of sphingolipid metabolism inhibitors in phylogenetically diverse species of the filamentous fungus Fusarium.</title>
        <authorList>
            <person name="Kim H.-S."/>
            <person name="Busman M."/>
            <person name="Brown D.W."/>
            <person name="Divon H."/>
            <person name="Uhlig S."/>
            <person name="Proctor R.H."/>
        </authorList>
    </citation>
    <scope>NUCLEOTIDE SEQUENCE [LARGE SCALE GENOMIC DNA]</scope>
    <source>
        <strain evidence="8 9">NRRL 36939</strain>
    </source>
</reference>
<evidence type="ECO:0000256" key="3">
    <source>
        <dbReference type="ARBA" id="ARBA00023015"/>
    </source>
</evidence>
<keyword evidence="4" id="KW-0238">DNA-binding</keyword>
<dbReference type="CDD" id="cd00067">
    <property type="entry name" value="GAL4"/>
    <property type="match status" value="1"/>
</dbReference>
<keyword evidence="3" id="KW-0805">Transcription regulation</keyword>
<dbReference type="SUPFAM" id="SSF57701">
    <property type="entry name" value="Zn2/Cys6 DNA-binding domain"/>
    <property type="match status" value="1"/>
</dbReference>
<evidence type="ECO:0000259" key="7">
    <source>
        <dbReference type="PROSITE" id="PS50048"/>
    </source>
</evidence>
<evidence type="ECO:0000313" key="8">
    <source>
        <dbReference type="EMBL" id="KAF5603214.1"/>
    </source>
</evidence>
<gene>
    <name evidence="8" type="ORF">FPCIR_1410</name>
</gene>
<keyword evidence="2" id="KW-0862">Zinc</keyword>
<dbReference type="SMART" id="SM00066">
    <property type="entry name" value="GAL4"/>
    <property type="match status" value="1"/>
</dbReference>
<dbReference type="PROSITE" id="PS00463">
    <property type="entry name" value="ZN2_CY6_FUNGAL_1"/>
    <property type="match status" value="1"/>
</dbReference>
<dbReference type="InterPro" id="IPR036864">
    <property type="entry name" value="Zn2-C6_fun-type_DNA-bd_sf"/>
</dbReference>
<dbReference type="GO" id="GO:0008270">
    <property type="term" value="F:zinc ion binding"/>
    <property type="evidence" value="ECO:0007669"/>
    <property type="project" value="InterPro"/>
</dbReference>
<comment type="caution">
    <text evidence="8">The sequence shown here is derived from an EMBL/GenBank/DDBJ whole genome shotgun (WGS) entry which is preliminary data.</text>
</comment>
<evidence type="ECO:0000256" key="2">
    <source>
        <dbReference type="ARBA" id="ARBA00022833"/>
    </source>
</evidence>
<proteinExistence type="predicted"/>
<dbReference type="GO" id="GO:0000981">
    <property type="term" value="F:DNA-binding transcription factor activity, RNA polymerase II-specific"/>
    <property type="evidence" value="ECO:0007669"/>
    <property type="project" value="InterPro"/>
</dbReference>
<dbReference type="OrthoDB" id="3145928at2759"/>
<dbReference type="GO" id="GO:0003677">
    <property type="term" value="F:DNA binding"/>
    <property type="evidence" value="ECO:0007669"/>
    <property type="project" value="UniProtKB-KW"/>
</dbReference>
<keyword evidence="5" id="KW-0804">Transcription</keyword>
<dbReference type="AlphaFoldDB" id="A0A8H5UZU4"/>
<evidence type="ECO:0000256" key="1">
    <source>
        <dbReference type="ARBA" id="ARBA00022723"/>
    </source>
</evidence>
<sequence length="457" mass="51351">MSESFTFEPWNELIHSLYSDPQQVPDMKTTGTRKKKYATKGKTGCITCRIRRVKCDEDKPSCHRCVSTGRKCDGYDLTALAHSGSVQRQPIVSGGSDPESQAIYQFRTRIASLIASSFDVDFWTYDVLHNSDTYRPVRHALAALASAYQKSILLGIQSTSCDVFIFSQYQKAIKSLSICFQETKELSTSEKLAALVANFLFTYLCSLQGLRQEALVHLRNGLALIYEWGDLKDSQHMVTDILGLYMRLDTQARVISTTGCTSLCWEGRSQQGTLLGISDTPSVCSLLRQLDVIHCQLLQLSNSQASLMSTKHSLKLWDWRFENLRVASQEQEKHVTALRMRRLMVKVTLNRTANTNYGAKGTTDTDCKTILDLALQLILDLGLRPAQAGFYLASGLVEALYFVAVTSEDWGLRQEAIQILRRYRFTDGVWGSNAAADLAEGRLQRDISSYRQQLALK</sequence>
<dbReference type="PANTHER" id="PTHR36206">
    <property type="entry name" value="ASPERCRYPTIN BIOSYNTHESIS CLUSTER-SPECIFIC TRANSCRIPTION REGULATOR ATNN-RELATED"/>
    <property type="match status" value="1"/>
</dbReference>
<accession>A0A8H5UZU4</accession>
<feature type="domain" description="Zn(2)-C6 fungal-type" evidence="7">
    <location>
        <begin position="44"/>
        <end position="72"/>
    </location>
</feature>
<dbReference type="InterPro" id="IPR001138">
    <property type="entry name" value="Zn2Cys6_DnaBD"/>
</dbReference>
<dbReference type="Gene3D" id="4.10.240.10">
    <property type="entry name" value="Zn(2)-C6 fungal-type DNA-binding domain"/>
    <property type="match status" value="1"/>
</dbReference>
<dbReference type="Pfam" id="PF00172">
    <property type="entry name" value="Zn_clus"/>
    <property type="match status" value="1"/>
</dbReference>
<keyword evidence="1" id="KW-0479">Metal-binding</keyword>
<evidence type="ECO:0000256" key="4">
    <source>
        <dbReference type="ARBA" id="ARBA00023125"/>
    </source>
</evidence>
<keyword evidence="9" id="KW-1185">Reference proteome</keyword>
<dbReference type="Proteomes" id="UP000546213">
    <property type="component" value="Unassembled WGS sequence"/>
</dbReference>
<dbReference type="PROSITE" id="PS50048">
    <property type="entry name" value="ZN2_CY6_FUNGAL_2"/>
    <property type="match status" value="1"/>
</dbReference>
<protein>
    <submittedName>
        <fullName evidence="8">Transcriptional regulatory moc3</fullName>
    </submittedName>
</protein>